<accession>A0A0E0R4R6</accession>
<keyword evidence="3" id="KW-1185">Reference proteome</keyword>
<protein>
    <recommendedName>
        <fullName evidence="1">DUF4220 domain-containing protein</fullName>
    </recommendedName>
</protein>
<dbReference type="PANTHER" id="PTHR31325">
    <property type="entry name" value="OS01G0798800 PROTEIN-RELATED"/>
    <property type="match status" value="1"/>
</dbReference>
<dbReference type="InterPro" id="IPR025315">
    <property type="entry name" value="DUF4220"/>
</dbReference>
<dbReference type="eggNOG" id="ENOG502QSWW">
    <property type="taxonomic scope" value="Eukaryota"/>
</dbReference>
<dbReference type="EnsemblPlants" id="ORUFI11G04350.1">
    <property type="protein sequence ID" value="ORUFI11G04350.1"/>
    <property type="gene ID" value="ORUFI11G04350"/>
</dbReference>
<dbReference type="Gramene" id="ORUFI11G04350.1">
    <property type="protein sequence ID" value="ORUFI11G04350.1"/>
    <property type="gene ID" value="ORUFI11G04350"/>
</dbReference>
<dbReference type="AlphaFoldDB" id="A0A0E0R4R6"/>
<feature type="domain" description="DUF4220" evidence="1">
    <location>
        <begin position="102"/>
        <end position="496"/>
    </location>
</feature>
<evidence type="ECO:0000259" key="1">
    <source>
        <dbReference type="Pfam" id="PF13968"/>
    </source>
</evidence>
<evidence type="ECO:0000313" key="2">
    <source>
        <dbReference type="EnsemblPlants" id="ORUFI11G04350.1"/>
    </source>
</evidence>
<organism evidence="2 3">
    <name type="scientific">Oryza rufipogon</name>
    <name type="common">Brownbeard rice</name>
    <name type="synonym">Asian wild rice</name>
    <dbReference type="NCBI Taxonomy" id="4529"/>
    <lineage>
        <taxon>Eukaryota</taxon>
        <taxon>Viridiplantae</taxon>
        <taxon>Streptophyta</taxon>
        <taxon>Embryophyta</taxon>
        <taxon>Tracheophyta</taxon>
        <taxon>Spermatophyta</taxon>
        <taxon>Magnoliopsida</taxon>
        <taxon>Liliopsida</taxon>
        <taxon>Poales</taxon>
        <taxon>Poaceae</taxon>
        <taxon>BOP clade</taxon>
        <taxon>Oryzoideae</taxon>
        <taxon>Oryzeae</taxon>
        <taxon>Oryzinae</taxon>
        <taxon>Oryza</taxon>
    </lineage>
</organism>
<dbReference type="Pfam" id="PF04578">
    <property type="entry name" value="DUF594"/>
    <property type="match status" value="1"/>
</dbReference>
<proteinExistence type="predicted"/>
<reference evidence="3" key="1">
    <citation type="submission" date="2013-06" db="EMBL/GenBank/DDBJ databases">
        <authorList>
            <person name="Zhao Q."/>
        </authorList>
    </citation>
    <scope>NUCLEOTIDE SEQUENCE</scope>
    <source>
        <strain evidence="3">cv. W1943</strain>
    </source>
</reference>
<dbReference type="OMA" id="KAARIMF"/>
<name>A0A0E0R4R6_ORYRU</name>
<dbReference type="STRING" id="4529.A0A0E0R4R6"/>
<dbReference type="InterPro" id="IPR007658">
    <property type="entry name" value="DUF594"/>
</dbReference>
<reference evidence="2" key="2">
    <citation type="submission" date="2015-06" db="UniProtKB">
        <authorList>
            <consortium name="EnsemblPlants"/>
        </authorList>
    </citation>
    <scope>IDENTIFICATION</scope>
</reference>
<dbReference type="Pfam" id="PF13968">
    <property type="entry name" value="DUF4220"/>
    <property type="match status" value="1"/>
</dbReference>
<dbReference type="Proteomes" id="UP000008022">
    <property type="component" value="Unassembled WGS sequence"/>
</dbReference>
<sequence length="796" mass="88908">MHQANSACVPEGNWIQKLPLLPAHYQGSCAGWKDALAAGSSQLASQSHGGLFRHDSTTGAASVEFWVAAATTLLLIKFAVDSIGPRFSSQKYINPAVQLLRILNHYAVSYTLGLMPPSSSHQGTVANAFFKVWAVLIVTMQDSIRIGRPYQPKEMTLVDMLTSLWSANQLRAKTAIHLRVPLWLMWSIHASRIVWYYITSSAAARARDDDMKLVSDYMAMPTQHTSNDANPATMAGYKYIVLGEEKLKQQIKVEPPSFTQTQLAQEEVITVEKVWSQGSSDALLGEAGDSSNRFKDVCLSFALYKLLRRRFFNFPIHEASHAGTRQLVVDAILDDKKGYERAFRVTEVELSFLQDFFYSKHADVFASGFPCVRLLLSLLMTAAASYLAYAVHDMPSVSTGLTAKGRLARISHGVFVTHCIIAILVIRELWEIIVHVFSQWTNVLIICSYIRLRGRQGCWIQGLRLWMMEKVARIMFWLIGRGRSRRDRNIRQCNLVMSARTGSIARVTRLRREVKMELFSSIKALLNSQEAAASVAAGRTRSSPEELAQKKNELLRSYLGNAFADIEHLVSQIEHIQREIKGEGETHKILAWHIATSLCQIKLLEQQATGRWRDDLYNLTLPEGGGDGELADVWPHYVTAVTLSNYRAYLVRQALVPDNGLVAYKVLHEVRREAAQSMRGYSAMQGLPHQLILNSNRPRCNGDDEGIIDIGALLSEELVAAFGGGAEVELWKRLGKFWAGFLLHLSASTRAAKHQVHLRGSGELTTHLWVLLSHAGFLGETSHGDQMLDPADLTNS</sequence>
<evidence type="ECO:0000313" key="3">
    <source>
        <dbReference type="Proteomes" id="UP000008022"/>
    </source>
</evidence>